<reference evidence="2" key="2">
    <citation type="submission" date="2015-03" db="UniProtKB">
        <authorList>
            <consortium name="EnsemblPlants"/>
        </authorList>
    </citation>
    <scope>IDENTIFICATION</scope>
</reference>
<feature type="region of interest" description="Disordered" evidence="1">
    <location>
        <begin position="1"/>
        <end position="109"/>
    </location>
</feature>
<feature type="compositionally biased region" description="Basic residues" evidence="1">
    <location>
        <begin position="95"/>
        <end position="109"/>
    </location>
</feature>
<dbReference type="HOGENOM" id="CLU_2187961_0_0_1"/>
<feature type="compositionally biased region" description="Basic residues" evidence="1">
    <location>
        <begin position="72"/>
        <end position="86"/>
    </location>
</feature>
<feature type="compositionally biased region" description="Basic and acidic residues" evidence="1">
    <location>
        <begin position="11"/>
        <end position="20"/>
    </location>
</feature>
<sequence length="109" mass="11781">MAAAAEEESGSPDREQEATCRRAASASSASTNHEAVLMDGSASSSHAREAAREPQIASRRAVHIPPNPTPIRHNHGAPCPRHHPIKARPLQPRPRAVRPLRRARARARG</sequence>
<feature type="compositionally biased region" description="Acidic residues" evidence="1">
    <location>
        <begin position="1"/>
        <end position="10"/>
    </location>
</feature>
<protein>
    <submittedName>
        <fullName evidence="2">Uncharacterized protein</fullName>
    </submittedName>
</protein>
<dbReference type="AlphaFoldDB" id="A0A0D3EXJ5"/>
<reference evidence="2" key="1">
    <citation type="journal article" date="2009" name="Rice">
        <title>De Novo Next Generation Sequencing of Plant Genomes.</title>
        <authorList>
            <person name="Rounsley S."/>
            <person name="Marri P.R."/>
            <person name="Yu Y."/>
            <person name="He R."/>
            <person name="Sisneros N."/>
            <person name="Goicoechea J.L."/>
            <person name="Lee S.J."/>
            <person name="Angelova A."/>
            <person name="Kudrna D."/>
            <person name="Luo M."/>
            <person name="Affourtit J."/>
            <person name="Desany B."/>
            <person name="Knight J."/>
            <person name="Niazi F."/>
            <person name="Egholm M."/>
            <person name="Wing R.A."/>
        </authorList>
    </citation>
    <scope>NUCLEOTIDE SEQUENCE [LARGE SCALE GENOMIC DNA]</scope>
    <source>
        <strain evidence="2">cv. IRGC 105608</strain>
    </source>
</reference>
<organism evidence="2">
    <name type="scientific">Oryza barthii</name>
    <dbReference type="NCBI Taxonomy" id="65489"/>
    <lineage>
        <taxon>Eukaryota</taxon>
        <taxon>Viridiplantae</taxon>
        <taxon>Streptophyta</taxon>
        <taxon>Embryophyta</taxon>
        <taxon>Tracheophyta</taxon>
        <taxon>Spermatophyta</taxon>
        <taxon>Magnoliopsida</taxon>
        <taxon>Liliopsida</taxon>
        <taxon>Poales</taxon>
        <taxon>Poaceae</taxon>
        <taxon>BOP clade</taxon>
        <taxon>Oryzoideae</taxon>
        <taxon>Oryzeae</taxon>
        <taxon>Oryzinae</taxon>
        <taxon>Oryza</taxon>
    </lineage>
</organism>
<evidence type="ECO:0000256" key="1">
    <source>
        <dbReference type="SAM" id="MobiDB-lite"/>
    </source>
</evidence>
<dbReference type="Proteomes" id="UP000026960">
    <property type="component" value="Chromosome 1"/>
</dbReference>
<proteinExistence type="predicted"/>
<dbReference type="Gramene" id="OBART01G40900.1">
    <property type="protein sequence ID" value="OBART01G40900.1"/>
    <property type="gene ID" value="OBART01G40900"/>
</dbReference>
<keyword evidence="3" id="KW-1185">Reference proteome</keyword>
<evidence type="ECO:0000313" key="2">
    <source>
        <dbReference type="EnsemblPlants" id="OBART01G40900.1"/>
    </source>
</evidence>
<dbReference type="PaxDb" id="65489-OBART01G40900.1"/>
<evidence type="ECO:0000313" key="3">
    <source>
        <dbReference type="Proteomes" id="UP000026960"/>
    </source>
</evidence>
<accession>A0A0D3EXJ5</accession>
<name>A0A0D3EXJ5_9ORYZ</name>
<dbReference type="EnsemblPlants" id="OBART01G40900.1">
    <property type="protein sequence ID" value="OBART01G40900.1"/>
    <property type="gene ID" value="OBART01G40900"/>
</dbReference>